<sequence>MAIKLVVEPGFQITLTALIEYLTDSGVLESLRASCYSQDDMLNTATHLKALALNRHEVLQHISNALVTPETFQYTNNGQSQSYVLYTCPIFTLRLMVWIPAGFQARSIPFSYRYAHDHAFDLMSVGFFGPGYRTSLYGFDYSQIEQSDSGETLFSYAGDMFLEEGDIIYYYANKDVHIQHEPVSLSASLNLIIPKSIPSVRQTIFELSESEGRIVGKPIFNSLQRVVSQRSIFSLMAYQGNRRTQKLLIHIAKTHQSEEARAMAWAAILRHRASQPLIDSALDDNSNYVRNAIQAVLETLQEKIHDS</sequence>
<proteinExistence type="predicted"/>
<protein>
    <submittedName>
        <fullName evidence="1">Uncharacterized protein</fullName>
    </submittedName>
</protein>
<comment type="caution">
    <text evidence="1">The sequence shown here is derived from an EMBL/GenBank/DDBJ whole genome shotgun (WGS) entry which is preliminary data.</text>
</comment>
<gene>
    <name evidence="1" type="ORF">Phpb_03956</name>
</gene>
<reference evidence="2" key="1">
    <citation type="submission" date="2015-11" db="EMBL/GenBank/DDBJ databases">
        <authorList>
            <person name="Tobias N.J."/>
            <person name="Mishra B."/>
            <person name="Gupta D.K."/>
            <person name="Thines M."/>
            <person name="Stinear T.P."/>
            <person name="Bode H.B."/>
        </authorList>
    </citation>
    <scope>NUCLEOTIDE SEQUENCE [LARGE SCALE GENOMIC DNA]</scope>
    <source>
        <strain evidence="2">PB45.5</strain>
    </source>
</reference>
<dbReference type="AlphaFoldDB" id="A0A1B8YCL0"/>
<dbReference type="Proteomes" id="UP000092665">
    <property type="component" value="Unassembled WGS sequence"/>
</dbReference>
<dbReference type="EMBL" id="LOIC01000088">
    <property type="protein sequence ID" value="OCA52904.1"/>
    <property type="molecule type" value="Genomic_DNA"/>
</dbReference>
<evidence type="ECO:0000313" key="2">
    <source>
        <dbReference type="Proteomes" id="UP000092665"/>
    </source>
</evidence>
<organism evidence="1 2">
    <name type="scientific">Photorhabdus namnaonensis</name>
    <dbReference type="NCBI Taxonomy" id="1851568"/>
    <lineage>
        <taxon>Bacteria</taxon>
        <taxon>Pseudomonadati</taxon>
        <taxon>Pseudomonadota</taxon>
        <taxon>Gammaproteobacteria</taxon>
        <taxon>Enterobacterales</taxon>
        <taxon>Morganellaceae</taxon>
        <taxon>Photorhabdus</taxon>
    </lineage>
</organism>
<evidence type="ECO:0000313" key="1">
    <source>
        <dbReference type="EMBL" id="OCA52904.1"/>
    </source>
</evidence>
<name>A0A1B8YCL0_9GAMM</name>
<dbReference type="RefSeq" id="WP_065391835.1">
    <property type="nucleotide sequence ID" value="NZ_CAWMQN010000088.1"/>
</dbReference>
<dbReference type="PATRIC" id="fig|29488.15.peg.4352"/>
<accession>A0A1B8YCL0</accession>
<keyword evidence="2" id="KW-1185">Reference proteome</keyword>